<evidence type="ECO:0000313" key="1">
    <source>
        <dbReference type="EMBL" id="PKI72721.1"/>
    </source>
</evidence>
<keyword evidence="2" id="KW-1185">Reference proteome</keyword>
<dbReference type="AlphaFoldDB" id="A0A2I0KW83"/>
<dbReference type="Proteomes" id="UP000233551">
    <property type="component" value="Unassembled WGS sequence"/>
</dbReference>
<proteinExistence type="predicted"/>
<accession>A0A2I0KW83</accession>
<gene>
    <name evidence="1" type="ORF">CRG98_006879</name>
</gene>
<sequence>MISGDSFSHACPSRVPTGRWTLPSHAIQKCACGPRRESTFGSVHHRRKRDGCGGRWWWKGDGRWVGRGRVRRWRCGGISVFRNLGWRNLRRWAGRWSLSRSASMRAWSSEADDVNETRRRGAPEDVGGWRCVGGAPEYTGSMPAGVGGGGACVGGG</sequence>
<evidence type="ECO:0000313" key="2">
    <source>
        <dbReference type="Proteomes" id="UP000233551"/>
    </source>
</evidence>
<reference evidence="1 2" key="1">
    <citation type="submission" date="2017-11" db="EMBL/GenBank/DDBJ databases">
        <title>De-novo sequencing of pomegranate (Punica granatum L.) genome.</title>
        <authorList>
            <person name="Akparov Z."/>
            <person name="Amiraslanov A."/>
            <person name="Hajiyeva S."/>
            <person name="Abbasov M."/>
            <person name="Kaur K."/>
            <person name="Hamwieh A."/>
            <person name="Solovyev V."/>
            <person name="Salamov A."/>
            <person name="Braich B."/>
            <person name="Kosarev P."/>
            <person name="Mahmoud A."/>
            <person name="Hajiyev E."/>
            <person name="Babayeva S."/>
            <person name="Izzatullayeva V."/>
            <person name="Mammadov A."/>
            <person name="Mammadov A."/>
            <person name="Sharifova S."/>
            <person name="Ojaghi J."/>
            <person name="Eynullazada K."/>
            <person name="Bayramov B."/>
            <person name="Abdulazimova A."/>
            <person name="Shahmuradov I."/>
        </authorList>
    </citation>
    <scope>NUCLEOTIDE SEQUENCE [LARGE SCALE GENOMIC DNA]</scope>
    <source>
        <strain evidence="2">cv. AG2017</strain>
        <tissue evidence="1">Leaf</tissue>
    </source>
</reference>
<dbReference type="EMBL" id="PGOL01000313">
    <property type="protein sequence ID" value="PKI72721.1"/>
    <property type="molecule type" value="Genomic_DNA"/>
</dbReference>
<protein>
    <submittedName>
        <fullName evidence="1">Uncharacterized protein</fullName>
    </submittedName>
</protein>
<comment type="caution">
    <text evidence="1">The sequence shown here is derived from an EMBL/GenBank/DDBJ whole genome shotgun (WGS) entry which is preliminary data.</text>
</comment>
<organism evidence="1 2">
    <name type="scientific">Punica granatum</name>
    <name type="common">Pomegranate</name>
    <dbReference type="NCBI Taxonomy" id="22663"/>
    <lineage>
        <taxon>Eukaryota</taxon>
        <taxon>Viridiplantae</taxon>
        <taxon>Streptophyta</taxon>
        <taxon>Embryophyta</taxon>
        <taxon>Tracheophyta</taxon>
        <taxon>Spermatophyta</taxon>
        <taxon>Magnoliopsida</taxon>
        <taxon>eudicotyledons</taxon>
        <taxon>Gunneridae</taxon>
        <taxon>Pentapetalae</taxon>
        <taxon>rosids</taxon>
        <taxon>malvids</taxon>
        <taxon>Myrtales</taxon>
        <taxon>Lythraceae</taxon>
        <taxon>Punica</taxon>
    </lineage>
</organism>
<name>A0A2I0KW83_PUNGR</name>